<reference evidence="3" key="1">
    <citation type="journal article" date="2010" name="Nat. Biotechnol.">
        <title>Draft genome sequence of the oilseed species Ricinus communis.</title>
        <authorList>
            <person name="Chan A.P."/>
            <person name="Crabtree J."/>
            <person name="Zhao Q."/>
            <person name="Lorenzi H."/>
            <person name="Orvis J."/>
            <person name="Puiu D."/>
            <person name="Melake-Berhan A."/>
            <person name="Jones K.M."/>
            <person name="Redman J."/>
            <person name="Chen G."/>
            <person name="Cahoon E.B."/>
            <person name="Gedil M."/>
            <person name="Stanke M."/>
            <person name="Haas B.J."/>
            <person name="Wortman J.R."/>
            <person name="Fraser-Liggett C.M."/>
            <person name="Ravel J."/>
            <person name="Rabinowicz P.D."/>
        </authorList>
    </citation>
    <scope>NUCLEOTIDE SEQUENCE [LARGE SCALE GENOMIC DNA]</scope>
    <source>
        <strain evidence="3">cv. Hale</strain>
    </source>
</reference>
<dbReference type="InParanoid" id="B9T0M4"/>
<evidence type="ECO:0000313" key="2">
    <source>
        <dbReference type="EMBL" id="EEF30581.1"/>
    </source>
</evidence>
<protein>
    <submittedName>
        <fullName evidence="2">Uncharacterized protein</fullName>
    </submittedName>
</protein>
<sequence length="173" mass="19679">MIKKLNAYVFQDLRLFLKGIGLQAVRGTLFLKVAKAMMQETRFDNFPTPYGNGECAKQRLPLRYGRRDLRNPNSALIKVRASTPVPNTIDPIDKKKEPGKGILIVSASIIDFELLALTIFGIMIYRYHVRAYKRISSNEHIGLSEEVAPLSFIYAELERVTDGFKEDNIIQSM</sequence>
<proteinExistence type="predicted"/>
<dbReference type="Proteomes" id="UP000008311">
    <property type="component" value="Unassembled WGS sequence"/>
</dbReference>
<evidence type="ECO:0000256" key="1">
    <source>
        <dbReference type="SAM" id="Phobius"/>
    </source>
</evidence>
<evidence type="ECO:0000313" key="3">
    <source>
        <dbReference type="Proteomes" id="UP000008311"/>
    </source>
</evidence>
<keyword evidence="1" id="KW-0472">Membrane</keyword>
<keyword evidence="1" id="KW-0812">Transmembrane</keyword>
<keyword evidence="1" id="KW-1133">Transmembrane helix</keyword>
<dbReference type="AlphaFoldDB" id="B9T0M4"/>
<accession>B9T0M4</accession>
<feature type="transmembrane region" description="Helical" evidence="1">
    <location>
        <begin position="102"/>
        <end position="125"/>
    </location>
</feature>
<keyword evidence="3" id="KW-1185">Reference proteome</keyword>
<gene>
    <name evidence="2" type="ORF">RCOM_0575400</name>
</gene>
<organism evidence="2 3">
    <name type="scientific">Ricinus communis</name>
    <name type="common">Castor bean</name>
    <dbReference type="NCBI Taxonomy" id="3988"/>
    <lineage>
        <taxon>Eukaryota</taxon>
        <taxon>Viridiplantae</taxon>
        <taxon>Streptophyta</taxon>
        <taxon>Embryophyta</taxon>
        <taxon>Tracheophyta</taxon>
        <taxon>Spermatophyta</taxon>
        <taxon>Magnoliopsida</taxon>
        <taxon>eudicotyledons</taxon>
        <taxon>Gunneridae</taxon>
        <taxon>Pentapetalae</taxon>
        <taxon>rosids</taxon>
        <taxon>fabids</taxon>
        <taxon>Malpighiales</taxon>
        <taxon>Euphorbiaceae</taxon>
        <taxon>Acalyphoideae</taxon>
        <taxon>Acalypheae</taxon>
        <taxon>Ricinus</taxon>
    </lineage>
</organism>
<dbReference type="EMBL" id="EQ974308">
    <property type="protein sequence ID" value="EEF30581.1"/>
    <property type="molecule type" value="Genomic_DNA"/>
</dbReference>
<name>B9T0M4_RICCO</name>